<dbReference type="GO" id="GO:0003677">
    <property type="term" value="F:DNA binding"/>
    <property type="evidence" value="ECO:0007669"/>
    <property type="project" value="UniProtKB-UniRule"/>
</dbReference>
<comment type="similarity">
    <text evidence="2">Belongs to the 'phage' integrase family.</text>
</comment>
<organism evidence="9 10">
    <name type="scientific">Candidatus Ornithomonoglobus merdipullorum</name>
    <dbReference type="NCBI Taxonomy" id="2840895"/>
    <lineage>
        <taxon>Bacteria</taxon>
        <taxon>Bacillati</taxon>
        <taxon>Bacillota</taxon>
        <taxon>Clostridia</taxon>
        <taxon>Candidatus Ornithomonoglobus</taxon>
    </lineage>
</organism>
<evidence type="ECO:0000256" key="6">
    <source>
        <dbReference type="PROSITE-ProRule" id="PRU01248"/>
    </source>
</evidence>
<evidence type="ECO:0000256" key="2">
    <source>
        <dbReference type="ARBA" id="ARBA00008857"/>
    </source>
</evidence>
<feature type="domain" description="Tyr recombinase" evidence="7">
    <location>
        <begin position="165"/>
        <end position="356"/>
    </location>
</feature>
<dbReference type="GO" id="GO:0015074">
    <property type="term" value="P:DNA integration"/>
    <property type="evidence" value="ECO:0007669"/>
    <property type="project" value="UniProtKB-KW"/>
</dbReference>
<accession>A0A9D1SEQ1</accession>
<dbReference type="Pfam" id="PF14659">
    <property type="entry name" value="Phage_int_SAM_3"/>
    <property type="match status" value="1"/>
</dbReference>
<dbReference type="InterPro" id="IPR050090">
    <property type="entry name" value="Tyrosine_recombinase_XerCD"/>
</dbReference>
<protein>
    <submittedName>
        <fullName evidence="9">Site-specific integrase</fullName>
    </submittedName>
</protein>
<evidence type="ECO:0000313" key="9">
    <source>
        <dbReference type="EMBL" id="HIU56888.1"/>
    </source>
</evidence>
<evidence type="ECO:0000256" key="5">
    <source>
        <dbReference type="ARBA" id="ARBA00023172"/>
    </source>
</evidence>
<evidence type="ECO:0000256" key="1">
    <source>
        <dbReference type="ARBA" id="ARBA00003283"/>
    </source>
</evidence>
<dbReference type="InterPro" id="IPR004107">
    <property type="entry name" value="Integrase_SAM-like_N"/>
</dbReference>
<dbReference type="Gene3D" id="1.10.150.130">
    <property type="match status" value="1"/>
</dbReference>
<evidence type="ECO:0000259" key="8">
    <source>
        <dbReference type="PROSITE" id="PS51900"/>
    </source>
</evidence>
<dbReference type="InterPro" id="IPR013762">
    <property type="entry name" value="Integrase-like_cat_sf"/>
</dbReference>
<evidence type="ECO:0000313" key="10">
    <source>
        <dbReference type="Proteomes" id="UP000824109"/>
    </source>
</evidence>
<reference evidence="9" key="2">
    <citation type="journal article" date="2021" name="PeerJ">
        <title>Extensive microbial diversity within the chicken gut microbiome revealed by metagenomics and culture.</title>
        <authorList>
            <person name="Gilroy R."/>
            <person name="Ravi A."/>
            <person name="Getino M."/>
            <person name="Pursley I."/>
            <person name="Horton D.L."/>
            <person name="Alikhan N.F."/>
            <person name="Baker D."/>
            <person name="Gharbi K."/>
            <person name="Hall N."/>
            <person name="Watson M."/>
            <person name="Adriaenssens E.M."/>
            <person name="Foster-Nyarko E."/>
            <person name="Jarju S."/>
            <person name="Secka A."/>
            <person name="Antonio M."/>
            <person name="Oren A."/>
            <person name="Chaudhuri R.R."/>
            <person name="La Ragione R."/>
            <person name="Hildebrand F."/>
            <person name="Pallen M.J."/>
        </authorList>
    </citation>
    <scope>NUCLEOTIDE SEQUENCE</scope>
    <source>
        <strain evidence="9">USAMLcec3-3695</strain>
    </source>
</reference>
<proteinExistence type="inferred from homology"/>
<dbReference type="EMBL" id="DVNB01000037">
    <property type="protein sequence ID" value="HIU56888.1"/>
    <property type="molecule type" value="Genomic_DNA"/>
</dbReference>
<dbReference type="SUPFAM" id="SSF56349">
    <property type="entry name" value="DNA breaking-rejoining enzymes"/>
    <property type="match status" value="1"/>
</dbReference>
<reference evidence="9" key="1">
    <citation type="submission" date="2020-10" db="EMBL/GenBank/DDBJ databases">
        <authorList>
            <person name="Gilroy R."/>
        </authorList>
    </citation>
    <scope>NUCLEOTIDE SEQUENCE</scope>
    <source>
        <strain evidence="9">USAMLcec3-3695</strain>
    </source>
</reference>
<dbReference type="PROSITE" id="PS51898">
    <property type="entry name" value="TYR_RECOMBINASE"/>
    <property type="match status" value="1"/>
</dbReference>
<dbReference type="PANTHER" id="PTHR30349:SF64">
    <property type="entry name" value="PROPHAGE INTEGRASE INTD-RELATED"/>
    <property type="match status" value="1"/>
</dbReference>
<keyword evidence="5" id="KW-0233">DNA recombination</keyword>
<keyword evidence="4 6" id="KW-0238">DNA-binding</keyword>
<comment type="function">
    <text evidence="1">Site-specific tyrosine recombinase, which acts by catalyzing the cutting and rejoining of the recombining DNA molecules.</text>
</comment>
<feature type="domain" description="Core-binding (CB)" evidence="8">
    <location>
        <begin position="65"/>
        <end position="145"/>
    </location>
</feature>
<gene>
    <name evidence="9" type="ORF">IAA61_03620</name>
</gene>
<evidence type="ECO:0000256" key="4">
    <source>
        <dbReference type="ARBA" id="ARBA00023125"/>
    </source>
</evidence>
<dbReference type="Pfam" id="PF00589">
    <property type="entry name" value="Phage_integrase"/>
    <property type="match status" value="1"/>
</dbReference>
<dbReference type="Gene3D" id="1.10.443.10">
    <property type="entry name" value="Intergrase catalytic core"/>
    <property type="match status" value="1"/>
</dbReference>
<name>A0A9D1SEQ1_9FIRM</name>
<dbReference type="PROSITE" id="PS51900">
    <property type="entry name" value="CB"/>
    <property type="match status" value="1"/>
</dbReference>
<dbReference type="CDD" id="cd01189">
    <property type="entry name" value="INT_ICEBs1_C_like"/>
    <property type="match status" value="1"/>
</dbReference>
<dbReference type="AlphaFoldDB" id="A0A9D1SEQ1"/>
<dbReference type="InterPro" id="IPR002104">
    <property type="entry name" value="Integrase_catalytic"/>
</dbReference>
<sequence length="366" mass="42513">MARKGENIYKRKDGRYEGRYIKGYKLDGTAKFGYIYGKTYADVKDRLIKLKAGNSNKSTVVSSNLKLSEWFDIWYDNLTHVKQSTKTIYRSYANKHLKPKMGNIRLKKINRDVLQRYVDELSIELSAKSVKAIFSMTKLCLKAAYDSRLIENIYDNIRLPKTVSKEVKVLTKQEQERLEQVIENFGNNNDIGVLICLYTGIRIGELCALRWENINLDRKMMTINRTMYRVIDSNGTHKTKIVFSPPKSVTSERDIPIAEFLVERLRKMQKKEGFVINNNGKYVEPAVYRRRYKRLLELADIDYITYHAIRHTFAVRALELGVDVKTLSELLGHSSVSTTLNYYGHSLPEHKRNQIELIGSLFSQSK</sequence>
<comment type="caution">
    <text evidence="9">The sequence shown here is derived from an EMBL/GenBank/DDBJ whole genome shotgun (WGS) entry which is preliminary data.</text>
</comment>
<dbReference type="InterPro" id="IPR010998">
    <property type="entry name" value="Integrase_recombinase_N"/>
</dbReference>
<dbReference type="Proteomes" id="UP000824109">
    <property type="component" value="Unassembled WGS sequence"/>
</dbReference>
<evidence type="ECO:0000259" key="7">
    <source>
        <dbReference type="PROSITE" id="PS51898"/>
    </source>
</evidence>
<dbReference type="PANTHER" id="PTHR30349">
    <property type="entry name" value="PHAGE INTEGRASE-RELATED"/>
    <property type="match status" value="1"/>
</dbReference>
<dbReference type="GO" id="GO:0006310">
    <property type="term" value="P:DNA recombination"/>
    <property type="evidence" value="ECO:0007669"/>
    <property type="project" value="UniProtKB-KW"/>
</dbReference>
<dbReference type="InterPro" id="IPR044068">
    <property type="entry name" value="CB"/>
</dbReference>
<keyword evidence="3" id="KW-0229">DNA integration</keyword>
<dbReference type="InterPro" id="IPR011010">
    <property type="entry name" value="DNA_brk_join_enz"/>
</dbReference>
<evidence type="ECO:0000256" key="3">
    <source>
        <dbReference type="ARBA" id="ARBA00022908"/>
    </source>
</evidence>